<dbReference type="Pfam" id="PF13305">
    <property type="entry name" value="TetR_C_33"/>
    <property type="match status" value="1"/>
</dbReference>
<evidence type="ECO:0000256" key="4">
    <source>
        <dbReference type="PROSITE-ProRule" id="PRU00335"/>
    </source>
</evidence>
<keyword evidence="1" id="KW-0805">Transcription regulation</keyword>
<dbReference type="AlphaFoldDB" id="A0A2N9JII6"/>
<dbReference type="Proteomes" id="UP000238164">
    <property type="component" value="Chromosome 1"/>
</dbReference>
<evidence type="ECO:0000313" key="7">
    <source>
        <dbReference type="Proteomes" id="UP000238164"/>
    </source>
</evidence>
<gene>
    <name evidence="6" type="ORF">MPLG2_2566</name>
</gene>
<dbReference type="Gene3D" id="1.10.357.10">
    <property type="entry name" value="Tetracycline Repressor, domain 2"/>
    <property type="match status" value="1"/>
</dbReference>
<dbReference type="GO" id="GO:0000976">
    <property type="term" value="F:transcription cis-regulatory region binding"/>
    <property type="evidence" value="ECO:0007669"/>
    <property type="project" value="TreeGrafter"/>
</dbReference>
<evidence type="ECO:0000313" key="6">
    <source>
        <dbReference type="EMBL" id="SPD87596.1"/>
    </source>
</evidence>
<dbReference type="RefSeq" id="WP_105186293.1">
    <property type="nucleotide sequence ID" value="NZ_BAAAGO010000031.1"/>
</dbReference>
<reference evidence="6 7" key="1">
    <citation type="submission" date="2018-02" db="EMBL/GenBank/DDBJ databases">
        <authorList>
            <person name="Cohen D.B."/>
            <person name="Kent A.D."/>
        </authorList>
    </citation>
    <scope>NUCLEOTIDE SEQUENCE [LARGE SCALE GENOMIC DNA]</scope>
    <source>
        <strain evidence="6">1</strain>
    </source>
</reference>
<name>A0A2N9JII6_9ACTN</name>
<evidence type="ECO:0000259" key="5">
    <source>
        <dbReference type="PROSITE" id="PS50977"/>
    </source>
</evidence>
<accession>A0A2N9JII6</accession>
<dbReference type="SUPFAM" id="SSF46689">
    <property type="entry name" value="Homeodomain-like"/>
    <property type="match status" value="1"/>
</dbReference>
<sequence length="231" mass="25243">MPTRAEHRDTTESAIIAAGQRLLAEGGADALTIRGVARELDLVPSALYRYVTKREDLLDLLVQHAHADLAASIQAAHDAVPRADLAGRWRAFAYTMRDWTLAHRHEWKLIQNTVLTQRHPRPDQHYALHVLLLRLGADAEAAGQVPDPLLDPATCAVPGLPNLLRLAGVEVSEQTVLAGLAAWHLLDGALYDELLNPIGMPGMTEPDAYFEAMVAATERLVLAPTSSHDRT</sequence>
<dbReference type="Pfam" id="PF00440">
    <property type="entry name" value="TetR_N"/>
    <property type="match status" value="1"/>
</dbReference>
<keyword evidence="7" id="KW-1185">Reference proteome</keyword>
<dbReference type="SUPFAM" id="SSF48498">
    <property type="entry name" value="Tetracyclin repressor-like, C-terminal domain"/>
    <property type="match status" value="1"/>
</dbReference>
<evidence type="ECO:0000256" key="2">
    <source>
        <dbReference type="ARBA" id="ARBA00023125"/>
    </source>
</evidence>
<evidence type="ECO:0000256" key="1">
    <source>
        <dbReference type="ARBA" id="ARBA00023015"/>
    </source>
</evidence>
<dbReference type="PROSITE" id="PS50977">
    <property type="entry name" value="HTH_TETR_2"/>
    <property type="match status" value="1"/>
</dbReference>
<dbReference type="InterPro" id="IPR050109">
    <property type="entry name" value="HTH-type_TetR-like_transc_reg"/>
</dbReference>
<evidence type="ECO:0000256" key="3">
    <source>
        <dbReference type="ARBA" id="ARBA00023163"/>
    </source>
</evidence>
<dbReference type="PANTHER" id="PTHR30055:SF151">
    <property type="entry name" value="TRANSCRIPTIONAL REGULATORY PROTEIN"/>
    <property type="match status" value="1"/>
</dbReference>
<protein>
    <recommendedName>
        <fullName evidence="5">HTH tetR-type domain-containing protein</fullName>
    </recommendedName>
</protein>
<dbReference type="InterPro" id="IPR001647">
    <property type="entry name" value="HTH_TetR"/>
</dbReference>
<dbReference type="InterPro" id="IPR036271">
    <property type="entry name" value="Tet_transcr_reg_TetR-rel_C_sf"/>
</dbReference>
<proteinExistence type="predicted"/>
<dbReference type="EMBL" id="LT985188">
    <property type="protein sequence ID" value="SPD87596.1"/>
    <property type="molecule type" value="Genomic_DNA"/>
</dbReference>
<dbReference type="OrthoDB" id="3210322at2"/>
<dbReference type="InterPro" id="IPR025996">
    <property type="entry name" value="MT1864/Rv1816-like_C"/>
</dbReference>
<keyword evidence="2 4" id="KW-0238">DNA-binding</keyword>
<dbReference type="PANTHER" id="PTHR30055">
    <property type="entry name" value="HTH-TYPE TRANSCRIPTIONAL REGULATOR RUTR"/>
    <property type="match status" value="1"/>
</dbReference>
<dbReference type="KEGG" id="mgg:MPLG2_2566"/>
<feature type="DNA-binding region" description="H-T-H motif" evidence="4">
    <location>
        <begin position="32"/>
        <end position="51"/>
    </location>
</feature>
<dbReference type="InterPro" id="IPR009057">
    <property type="entry name" value="Homeodomain-like_sf"/>
</dbReference>
<dbReference type="GO" id="GO:0003700">
    <property type="term" value="F:DNA-binding transcription factor activity"/>
    <property type="evidence" value="ECO:0007669"/>
    <property type="project" value="TreeGrafter"/>
</dbReference>
<feature type="domain" description="HTH tetR-type" evidence="5">
    <location>
        <begin position="9"/>
        <end position="69"/>
    </location>
</feature>
<organism evidence="6 7">
    <name type="scientific">Micropruina glycogenica</name>
    <dbReference type="NCBI Taxonomy" id="75385"/>
    <lineage>
        <taxon>Bacteria</taxon>
        <taxon>Bacillati</taxon>
        <taxon>Actinomycetota</taxon>
        <taxon>Actinomycetes</taxon>
        <taxon>Propionibacteriales</taxon>
        <taxon>Nocardioidaceae</taxon>
        <taxon>Micropruina</taxon>
    </lineage>
</organism>
<keyword evidence="3" id="KW-0804">Transcription</keyword>